<evidence type="ECO:0000256" key="8">
    <source>
        <dbReference type="ARBA" id="ARBA00023157"/>
    </source>
</evidence>
<feature type="domain" description="Pyridine nucleotide-disulphide oxidoreductase dimerisation" evidence="13">
    <location>
        <begin position="370"/>
        <end position="479"/>
    </location>
</feature>
<evidence type="ECO:0000256" key="4">
    <source>
        <dbReference type="ARBA" id="ARBA00022630"/>
    </source>
</evidence>
<dbReference type="InterPro" id="IPR012999">
    <property type="entry name" value="Pyr_OxRdtase_I_AS"/>
</dbReference>
<dbReference type="NCBIfam" id="NF004776">
    <property type="entry name" value="PRK06116.1"/>
    <property type="match status" value="1"/>
</dbReference>
<sequence length="496" mass="53729">MARKMLVDEEMSQTNQEEAHYDFDLFVIGAGSGGVRAARFSANFGAKVGICELPFHPISSEVIGGVGGTCVIRGCVPKKILVYGAVFGGELEDARNYGWELNEKLNFNWKKLLHKKTDEIIRLNGIYKRLLSNAGVKLFEGEGKIVGPNEVEVTQLDGTKLSYSAKHILIATGSRAHRPPIPGQELGITSDEALSLEDLPKRAVIFGGGYIAVEFASIWRGLGADVDLFFRRELPLRGFDDEMRAVVARNLEARGINLHAQTNLTELIKTDNGIKVITDHGVELEADVVLFATGRLPNSKRLNLEAVGVELDNTGAVKVDEYSRTNIPSIWAVGDVTNRMNLTPVALMEGTCFAKTVFGGDSSKPDYSNIPCAVFSIPPLSVVGLSEEQAIEKANSDVLVFTSTFNPMKNTISGRQEKTVMKLVVDSETDKVLGASMCGPDAPEIMQGIAVALKCGATKAQFDSTVGIHPSAAEEFVTMRSVSRRVAVRGKPKTNL</sequence>
<dbReference type="InterPro" id="IPR023753">
    <property type="entry name" value="FAD/NAD-binding_dom"/>
</dbReference>
<dbReference type="SUPFAM" id="SSF55424">
    <property type="entry name" value="FAD/NAD-linked reductases, dimerisation (C-terminal) domain"/>
    <property type="match status" value="1"/>
</dbReference>
<keyword evidence="16" id="KW-1185">Reference proteome</keyword>
<dbReference type="PANTHER" id="PTHR42737">
    <property type="entry name" value="GLUTATHIONE REDUCTASE"/>
    <property type="match status" value="1"/>
</dbReference>
<evidence type="ECO:0000256" key="10">
    <source>
        <dbReference type="ARBA" id="ARBA00049142"/>
    </source>
</evidence>
<comment type="catalytic activity">
    <reaction evidence="10 12">
        <text>2 glutathione + NADP(+) = glutathione disulfide + NADPH + H(+)</text>
        <dbReference type="Rhea" id="RHEA:11740"/>
        <dbReference type="ChEBI" id="CHEBI:15378"/>
        <dbReference type="ChEBI" id="CHEBI:57783"/>
        <dbReference type="ChEBI" id="CHEBI:57925"/>
        <dbReference type="ChEBI" id="CHEBI:58297"/>
        <dbReference type="ChEBI" id="CHEBI:58349"/>
        <dbReference type="EC" id="1.8.1.7"/>
    </reaction>
</comment>
<evidence type="ECO:0000256" key="6">
    <source>
        <dbReference type="ARBA" id="ARBA00022857"/>
    </source>
</evidence>
<evidence type="ECO:0000259" key="14">
    <source>
        <dbReference type="Pfam" id="PF07992"/>
    </source>
</evidence>
<name>A0ABR1ZUZ1_9ROSI</name>
<dbReference type="PRINTS" id="PR00368">
    <property type="entry name" value="FADPNR"/>
</dbReference>
<feature type="domain" description="FAD/NAD(P)-binding" evidence="14">
    <location>
        <begin position="23"/>
        <end position="350"/>
    </location>
</feature>
<protein>
    <recommendedName>
        <fullName evidence="12">Glutathione reductase</fullName>
        <shortName evidence="12">GRase</shortName>
        <ecNumber evidence="12">1.8.1.7</ecNumber>
    </recommendedName>
</protein>
<proteinExistence type="inferred from homology"/>
<comment type="similarity">
    <text evidence="2 11">Belongs to the class-I pyridine nucleotide-disulfide oxidoreductase family.</text>
</comment>
<comment type="caution">
    <text evidence="15">The sequence shown here is derived from an EMBL/GenBank/DDBJ whole genome shotgun (WGS) entry which is preliminary data.</text>
</comment>
<accession>A0ABR1ZUZ1</accession>
<dbReference type="PANTHER" id="PTHR42737:SF2">
    <property type="entry name" value="GLUTATHIONE REDUCTASE"/>
    <property type="match status" value="1"/>
</dbReference>
<evidence type="ECO:0000256" key="7">
    <source>
        <dbReference type="ARBA" id="ARBA00023002"/>
    </source>
</evidence>
<dbReference type="NCBIfam" id="TIGR01424">
    <property type="entry name" value="gluta_reduc_2"/>
    <property type="match status" value="1"/>
</dbReference>
<evidence type="ECO:0000256" key="12">
    <source>
        <dbReference type="RuleBase" id="RU365040"/>
    </source>
</evidence>
<dbReference type="Gene3D" id="3.30.390.30">
    <property type="match status" value="1"/>
</dbReference>
<evidence type="ECO:0000256" key="2">
    <source>
        <dbReference type="ARBA" id="ARBA00007532"/>
    </source>
</evidence>
<dbReference type="InterPro" id="IPR004099">
    <property type="entry name" value="Pyr_nucl-diS_OxRdtase_dimer"/>
</dbReference>
<keyword evidence="4 11" id="KW-0285">Flavoprotein</keyword>
<evidence type="ECO:0000259" key="13">
    <source>
        <dbReference type="Pfam" id="PF02852"/>
    </source>
</evidence>
<dbReference type="InterPro" id="IPR001100">
    <property type="entry name" value="Pyr_nuc-diS_OxRdtase"/>
</dbReference>
<dbReference type="InterPro" id="IPR036188">
    <property type="entry name" value="FAD/NAD-bd_sf"/>
</dbReference>
<keyword evidence="9 11" id="KW-0676">Redox-active center</keyword>
<evidence type="ECO:0000313" key="16">
    <source>
        <dbReference type="Proteomes" id="UP001396334"/>
    </source>
</evidence>
<keyword evidence="7 11" id="KW-0560">Oxidoreductase</keyword>
<evidence type="ECO:0000313" key="15">
    <source>
        <dbReference type="EMBL" id="KAK8484539.1"/>
    </source>
</evidence>
<evidence type="ECO:0000256" key="1">
    <source>
        <dbReference type="ARBA" id="ARBA00001974"/>
    </source>
</evidence>
<keyword evidence="6 12" id="KW-0521">NADP</keyword>
<organism evidence="15 16">
    <name type="scientific">Hibiscus sabdariffa</name>
    <name type="common">roselle</name>
    <dbReference type="NCBI Taxonomy" id="183260"/>
    <lineage>
        <taxon>Eukaryota</taxon>
        <taxon>Viridiplantae</taxon>
        <taxon>Streptophyta</taxon>
        <taxon>Embryophyta</taxon>
        <taxon>Tracheophyta</taxon>
        <taxon>Spermatophyta</taxon>
        <taxon>Magnoliopsida</taxon>
        <taxon>eudicotyledons</taxon>
        <taxon>Gunneridae</taxon>
        <taxon>Pentapetalae</taxon>
        <taxon>rosids</taxon>
        <taxon>malvids</taxon>
        <taxon>Malvales</taxon>
        <taxon>Malvaceae</taxon>
        <taxon>Malvoideae</taxon>
        <taxon>Hibiscus</taxon>
    </lineage>
</organism>
<keyword evidence="8" id="KW-1015">Disulfide bond</keyword>
<dbReference type="Proteomes" id="UP001396334">
    <property type="component" value="Unassembled WGS sequence"/>
</dbReference>
<comment type="function">
    <text evidence="12">Catalyzes the reduction of glutathione disulfide (GSSG) to reduced glutathione (GSH).</text>
</comment>
<dbReference type="InterPro" id="IPR046952">
    <property type="entry name" value="GSHR/TRXR-like"/>
</dbReference>
<evidence type="ECO:0000256" key="5">
    <source>
        <dbReference type="ARBA" id="ARBA00022827"/>
    </source>
</evidence>
<comment type="subunit">
    <text evidence="3">Homodimer.</text>
</comment>
<dbReference type="Pfam" id="PF02852">
    <property type="entry name" value="Pyr_redox_dim"/>
    <property type="match status" value="1"/>
</dbReference>
<dbReference type="PRINTS" id="PR00411">
    <property type="entry name" value="PNDRDTASEI"/>
</dbReference>
<dbReference type="EC" id="1.8.1.7" evidence="12"/>
<dbReference type="InterPro" id="IPR006324">
    <property type="entry name" value="GSHR"/>
</dbReference>
<reference evidence="15 16" key="1">
    <citation type="journal article" date="2024" name="G3 (Bethesda)">
        <title>Genome assembly of Hibiscus sabdariffa L. provides insights into metabolisms of medicinal natural products.</title>
        <authorList>
            <person name="Kim T."/>
        </authorList>
    </citation>
    <scope>NUCLEOTIDE SEQUENCE [LARGE SCALE GENOMIC DNA]</scope>
    <source>
        <strain evidence="15">TK-2024</strain>
        <tissue evidence="15">Old leaves</tissue>
    </source>
</reference>
<dbReference type="PIRSF" id="PIRSF000350">
    <property type="entry name" value="Mercury_reductase_MerA"/>
    <property type="match status" value="1"/>
</dbReference>
<dbReference type="Pfam" id="PF07992">
    <property type="entry name" value="Pyr_redox_2"/>
    <property type="match status" value="1"/>
</dbReference>
<evidence type="ECO:0000256" key="11">
    <source>
        <dbReference type="RuleBase" id="RU003691"/>
    </source>
</evidence>
<dbReference type="InterPro" id="IPR016156">
    <property type="entry name" value="FAD/NAD-linked_Rdtase_dimer_sf"/>
</dbReference>
<keyword evidence="5 11" id="KW-0274">FAD</keyword>
<evidence type="ECO:0000256" key="3">
    <source>
        <dbReference type="ARBA" id="ARBA00011738"/>
    </source>
</evidence>
<gene>
    <name evidence="15" type="ORF">V6N11_007585</name>
</gene>
<dbReference type="PROSITE" id="PS00076">
    <property type="entry name" value="PYRIDINE_REDOX_1"/>
    <property type="match status" value="1"/>
</dbReference>
<comment type="cofactor">
    <cofactor evidence="1 12">
        <name>FAD</name>
        <dbReference type="ChEBI" id="CHEBI:57692"/>
    </cofactor>
</comment>
<dbReference type="Gene3D" id="3.50.50.60">
    <property type="entry name" value="FAD/NAD(P)-binding domain"/>
    <property type="match status" value="2"/>
</dbReference>
<dbReference type="EMBL" id="JBBPBN010000562">
    <property type="protein sequence ID" value="KAK8484539.1"/>
    <property type="molecule type" value="Genomic_DNA"/>
</dbReference>
<evidence type="ECO:0000256" key="9">
    <source>
        <dbReference type="ARBA" id="ARBA00023284"/>
    </source>
</evidence>
<dbReference type="SUPFAM" id="SSF51905">
    <property type="entry name" value="FAD/NAD(P)-binding domain"/>
    <property type="match status" value="1"/>
</dbReference>